<dbReference type="AlphaFoldDB" id="A0A951QIQ4"/>
<dbReference type="InterPro" id="IPR002508">
    <property type="entry name" value="MurNAc-LAA_cat"/>
</dbReference>
<dbReference type="SUPFAM" id="SSF53187">
    <property type="entry name" value="Zn-dependent exopeptidases"/>
    <property type="match status" value="1"/>
</dbReference>
<dbReference type="Proteomes" id="UP000729701">
    <property type="component" value="Unassembled WGS sequence"/>
</dbReference>
<dbReference type="GO" id="GO:0008745">
    <property type="term" value="F:N-acetylmuramoyl-L-alanine amidase activity"/>
    <property type="evidence" value="ECO:0007669"/>
    <property type="project" value="InterPro"/>
</dbReference>
<dbReference type="CDD" id="cd02696">
    <property type="entry name" value="MurNAc-LAA"/>
    <property type="match status" value="1"/>
</dbReference>
<name>A0A951QIQ4_9CYAN</name>
<evidence type="ECO:0000259" key="2">
    <source>
        <dbReference type="SMART" id="SM00646"/>
    </source>
</evidence>
<reference evidence="3" key="1">
    <citation type="submission" date="2021-05" db="EMBL/GenBank/DDBJ databases">
        <authorList>
            <person name="Pietrasiak N."/>
            <person name="Ward R."/>
            <person name="Stajich J.E."/>
            <person name="Kurbessoian T."/>
        </authorList>
    </citation>
    <scope>NUCLEOTIDE SEQUENCE</scope>
    <source>
        <strain evidence="3">GSE-NOS-MK-12-04C</strain>
    </source>
</reference>
<dbReference type="PANTHER" id="PTHR30404:SF0">
    <property type="entry name" value="N-ACETYLMURAMOYL-L-ALANINE AMIDASE AMIC"/>
    <property type="match status" value="1"/>
</dbReference>
<comment type="caution">
    <text evidence="3">The sequence shown here is derived from an EMBL/GenBank/DDBJ whole genome shotgun (WGS) entry which is preliminary data.</text>
</comment>
<dbReference type="PANTHER" id="PTHR30404">
    <property type="entry name" value="N-ACETYLMURAMOYL-L-ALANINE AMIDASE"/>
    <property type="match status" value="1"/>
</dbReference>
<evidence type="ECO:0000313" key="4">
    <source>
        <dbReference type="Proteomes" id="UP000729701"/>
    </source>
</evidence>
<dbReference type="SMART" id="SM00646">
    <property type="entry name" value="Ami_3"/>
    <property type="match status" value="1"/>
</dbReference>
<dbReference type="GO" id="GO:0030288">
    <property type="term" value="C:outer membrane-bounded periplasmic space"/>
    <property type="evidence" value="ECO:0007669"/>
    <property type="project" value="TreeGrafter"/>
</dbReference>
<dbReference type="GO" id="GO:0009253">
    <property type="term" value="P:peptidoglycan catabolic process"/>
    <property type="evidence" value="ECO:0007669"/>
    <property type="project" value="InterPro"/>
</dbReference>
<dbReference type="Gene3D" id="3.40.630.40">
    <property type="entry name" value="Zn-dependent exopeptidases"/>
    <property type="match status" value="1"/>
</dbReference>
<gene>
    <name evidence="3" type="ORF">KME60_07115</name>
</gene>
<keyword evidence="1" id="KW-0378">Hydrolase</keyword>
<feature type="domain" description="MurNAc-LAA" evidence="2">
    <location>
        <begin position="64"/>
        <end position="170"/>
    </location>
</feature>
<dbReference type="EMBL" id="JAHHGZ010000006">
    <property type="protein sequence ID" value="MBW4667204.1"/>
    <property type="molecule type" value="Genomic_DNA"/>
</dbReference>
<proteinExistence type="predicted"/>
<accession>A0A951QIQ4</accession>
<evidence type="ECO:0000256" key="1">
    <source>
        <dbReference type="ARBA" id="ARBA00022801"/>
    </source>
</evidence>
<organism evidence="3 4">
    <name type="scientific">Cyanomargarita calcarea GSE-NOS-MK-12-04C</name>
    <dbReference type="NCBI Taxonomy" id="2839659"/>
    <lineage>
        <taxon>Bacteria</taxon>
        <taxon>Bacillati</taxon>
        <taxon>Cyanobacteriota</taxon>
        <taxon>Cyanophyceae</taxon>
        <taxon>Nostocales</taxon>
        <taxon>Cyanomargaritaceae</taxon>
        <taxon>Cyanomargarita</taxon>
    </lineage>
</organism>
<evidence type="ECO:0000313" key="3">
    <source>
        <dbReference type="EMBL" id="MBW4667204.1"/>
    </source>
</evidence>
<dbReference type="InterPro" id="IPR050695">
    <property type="entry name" value="N-acetylmuramoyl_amidase_3"/>
</dbReference>
<dbReference type="Pfam" id="PF01520">
    <property type="entry name" value="Amidase_3"/>
    <property type="match status" value="1"/>
</dbReference>
<reference evidence="3" key="2">
    <citation type="journal article" date="2022" name="Microbiol. Resour. Announc.">
        <title>Metagenome Sequencing to Explore Phylogenomics of Terrestrial Cyanobacteria.</title>
        <authorList>
            <person name="Ward R.D."/>
            <person name="Stajich J.E."/>
            <person name="Johansen J.R."/>
            <person name="Huntemann M."/>
            <person name="Clum A."/>
            <person name="Foster B."/>
            <person name="Foster B."/>
            <person name="Roux S."/>
            <person name="Palaniappan K."/>
            <person name="Varghese N."/>
            <person name="Mukherjee S."/>
            <person name="Reddy T.B.K."/>
            <person name="Daum C."/>
            <person name="Copeland A."/>
            <person name="Chen I.A."/>
            <person name="Ivanova N.N."/>
            <person name="Kyrpides N.C."/>
            <person name="Shapiro N."/>
            <person name="Eloe-Fadrosh E.A."/>
            <person name="Pietrasiak N."/>
        </authorList>
    </citation>
    <scope>NUCLEOTIDE SEQUENCE</scope>
    <source>
        <strain evidence="3">GSE-NOS-MK-12-04C</strain>
    </source>
</reference>
<sequence>MRYAIDCGHNCPPDTGCAGIKQEDSLTLAVGSRAMKGLLSLGHEVIDCRPGKVNTVTQSLGQRCLTANRQKANIYVSIHFNCFNSKAFGTEVFAISETGKEVATSVLEKIVALGFANRGVKDGGKFYVLRNTDMPAILIECCFCDSQKDMDLFAKVGPDAIANAIVHGLTGIAPLDETNFDPPSIRID</sequence>
<protein>
    <submittedName>
        <fullName evidence="3">N-acetylmuramoyl-L-alanine amidase</fullName>
    </submittedName>
</protein>